<dbReference type="Gene3D" id="3.40.50.150">
    <property type="entry name" value="Vaccinia Virus protein VP39"/>
    <property type="match status" value="1"/>
</dbReference>
<feature type="region of interest" description="Disordered" evidence="2">
    <location>
        <begin position="334"/>
        <end position="403"/>
    </location>
</feature>
<dbReference type="STRING" id="78410.A0A0P7AQE1"/>
<dbReference type="OrthoDB" id="2013972at2759"/>
<comment type="similarity">
    <text evidence="1">Belongs to the methyltransferase superfamily. LaeA methyltransferase family.</text>
</comment>
<dbReference type="GO" id="GO:0008168">
    <property type="term" value="F:methyltransferase activity"/>
    <property type="evidence" value="ECO:0007669"/>
    <property type="project" value="TreeGrafter"/>
</dbReference>
<dbReference type="InterPro" id="IPR029063">
    <property type="entry name" value="SAM-dependent_MTases_sf"/>
</dbReference>
<accession>A0A0P7AQE1</accession>
<dbReference type="PANTHER" id="PTHR43591:SF105">
    <property type="entry name" value="METHYLTRANSFERASE DOMAIN-CONTAINING PROTEIN-RELATED"/>
    <property type="match status" value="1"/>
</dbReference>
<evidence type="ECO:0008006" key="5">
    <source>
        <dbReference type="Google" id="ProtNLM"/>
    </source>
</evidence>
<evidence type="ECO:0000313" key="4">
    <source>
        <dbReference type="Proteomes" id="UP000050424"/>
    </source>
</evidence>
<name>A0A0P7AQE1_9HYPO</name>
<dbReference type="Pfam" id="PF13489">
    <property type="entry name" value="Methyltransf_23"/>
    <property type="match status" value="1"/>
</dbReference>
<evidence type="ECO:0000256" key="2">
    <source>
        <dbReference type="SAM" id="MobiDB-lite"/>
    </source>
</evidence>
<protein>
    <recommendedName>
        <fullName evidence="5">Methyltransferase domain-containing protein</fullName>
    </recommendedName>
</protein>
<dbReference type="EMBL" id="LKCW01000208">
    <property type="protein sequence ID" value="KPM36320.1"/>
    <property type="molecule type" value="Genomic_DNA"/>
</dbReference>
<feature type="region of interest" description="Disordered" evidence="2">
    <location>
        <begin position="1"/>
        <end position="26"/>
    </location>
</feature>
<evidence type="ECO:0000256" key="1">
    <source>
        <dbReference type="ARBA" id="ARBA00038158"/>
    </source>
</evidence>
<sequence>MGAADRGGPRTQTGVLLHSKQARSQQPDAIHTLVRLIPAEGGIPGDGPLPSPLQLAPAAEVSSDRLAASRQKPSAGERTETRQHPLHCALSLPGPPEPEAWGWNLAWRFWGGPELVYGAVNSRAVRREESTQNGARSKDAGLVNLLALAVPRPNLRHYLPSQKRPKPARPGCPPPTYRQTGRLVAMVVGGSGQWAMGSDSGLLVSNPHPSPSFVSRSPSLLVLAALVSDTLVHRLQWAPQFLPPNYPNKHRQLPGLVSVPFRFSSYACAYANIFACSPNFNSCFRFLQLPRRLSLRRLPAVFFPRGAPEQLALRRFQSPEHLCNLDYREICARSPARPNAPASTRTPMAKRRRPKQRKGPRTAPDRAKTTNTSTMSSEESYALQSGRQSSDGTSSEHANSDDGVHTAMTSIMDTDEEHLAPDSEYDEEEDLDIISIYPAMHYPHPSGTNHSDVHFSQEYPQTANSDVAASTRSLWVQDLDYRDIHGRRYCREYFMPNDEIEQLRLALQHQVFVHVLDGDMTLAPIQEPTHILDVGTGTGEWAIKMAELLPRCEVVGTDISAIAETRSVPMNVFFEIEDAEDWDRLPDLYDLVHFRCMEGAFQNWRFIYDNAFYSLKPGGWVEVQDFDSAEGFARFVDSFPPDSPMRSLNGDLEEAALKSGRPRGTGHLDPRVFLEAGFVDVRVTEYVIPINVVDMSIGKLWLVSCLDALEANCLRLLTTYMGWDPDKCKAACEMAAREMANLAKNPEKSKGLQVKMRVVIGRKPLDSQPTDLAELLGGSISPATDSVEGGSPDPTLHPDDEDTASVVASPPRETVGLGSA</sequence>
<gene>
    <name evidence="3" type="ORF">AK830_g10238</name>
</gene>
<feature type="compositionally biased region" description="Low complexity" evidence="2">
    <location>
        <begin position="369"/>
        <end position="380"/>
    </location>
</feature>
<dbReference type="Proteomes" id="UP000050424">
    <property type="component" value="Unassembled WGS sequence"/>
</dbReference>
<evidence type="ECO:0000313" key="3">
    <source>
        <dbReference type="EMBL" id="KPM36320.1"/>
    </source>
</evidence>
<feature type="region of interest" description="Disordered" evidence="2">
    <location>
        <begin position="39"/>
        <end position="84"/>
    </location>
</feature>
<dbReference type="PANTHER" id="PTHR43591">
    <property type="entry name" value="METHYLTRANSFERASE"/>
    <property type="match status" value="1"/>
</dbReference>
<feature type="region of interest" description="Disordered" evidence="2">
    <location>
        <begin position="771"/>
        <end position="820"/>
    </location>
</feature>
<comment type="caution">
    <text evidence="3">The sequence shown here is derived from an EMBL/GenBank/DDBJ whole genome shotgun (WGS) entry which is preliminary data.</text>
</comment>
<feature type="compositionally biased region" description="Low complexity" evidence="2">
    <location>
        <begin position="334"/>
        <end position="347"/>
    </location>
</feature>
<keyword evidence="4" id="KW-1185">Reference proteome</keyword>
<proteinExistence type="inferred from homology"/>
<dbReference type="SUPFAM" id="SSF53335">
    <property type="entry name" value="S-adenosyl-L-methionine-dependent methyltransferases"/>
    <property type="match status" value="1"/>
</dbReference>
<dbReference type="AlphaFoldDB" id="A0A0P7AQE1"/>
<organism evidence="3 4">
    <name type="scientific">Neonectria ditissima</name>
    <dbReference type="NCBI Taxonomy" id="78410"/>
    <lineage>
        <taxon>Eukaryota</taxon>
        <taxon>Fungi</taxon>
        <taxon>Dikarya</taxon>
        <taxon>Ascomycota</taxon>
        <taxon>Pezizomycotina</taxon>
        <taxon>Sordariomycetes</taxon>
        <taxon>Hypocreomycetidae</taxon>
        <taxon>Hypocreales</taxon>
        <taxon>Nectriaceae</taxon>
        <taxon>Neonectria</taxon>
    </lineage>
</organism>
<feature type="compositionally biased region" description="Basic residues" evidence="2">
    <location>
        <begin position="348"/>
        <end position="360"/>
    </location>
</feature>
<reference evidence="3 4" key="1">
    <citation type="submission" date="2015-09" db="EMBL/GenBank/DDBJ databases">
        <title>Draft genome of a European isolate of the apple canker pathogen Neonectria ditissima.</title>
        <authorList>
            <person name="Gomez-Cortecero A."/>
            <person name="Harrison R.J."/>
            <person name="Armitage A.D."/>
        </authorList>
    </citation>
    <scope>NUCLEOTIDE SEQUENCE [LARGE SCALE GENOMIC DNA]</scope>
    <source>
        <strain evidence="3 4">R09/05</strain>
    </source>
</reference>
<dbReference type="CDD" id="cd02440">
    <property type="entry name" value="AdoMet_MTases"/>
    <property type="match status" value="1"/>
</dbReference>
<feature type="compositionally biased region" description="Polar residues" evidence="2">
    <location>
        <begin position="382"/>
        <end position="397"/>
    </location>
</feature>